<dbReference type="InterPro" id="IPR019448">
    <property type="entry name" value="NT-C2"/>
</dbReference>
<reference evidence="4" key="1">
    <citation type="journal article" date="2012" name="Science">
        <title>The Paleozoic origin of enzymatic lignin decomposition reconstructed from 31 fungal genomes.</title>
        <authorList>
            <person name="Floudas D."/>
            <person name="Binder M."/>
            <person name="Riley R."/>
            <person name="Barry K."/>
            <person name="Blanchette R.A."/>
            <person name="Henrissat B."/>
            <person name="Martinez A.T."/>
            <person name="Otillar R."/>
            <person name="Spatafora J.W."/>
            <person name="Yadav J.S."/>
            <person name="Aerts A."/>
            <person name="Benoit I."/>
            <person name="Boyd A."/>
            <person name="Carlson A."/>
            <person name="Copeland A."/>
            <person name="Coutinho P.M."/>
            <person name="de Vries R.P."/>
            <person name="Ferreira P."/>
            <person name="Findley K."/>
            <person name="Foster B."/>
            <person name="Gaskell J."/>
            <person name="Glotzer D."/>
            <person name="Gorecki P."/>
            <person name="Heitman J."/>
            <person name="Hesse C."/>
            <person name="Hori C."/>
            <person name="Igarashi K."/>
            <person name="Jurgens J.A."/>
            <person name="Kallen N."/>
            <person name="Kersten P."/>
            <person name="Kohler A."/>
            <person name="Kuees U."/>
            <person name="Kumar T.K.A."/>
            <person name="Kuo A."/>
            <person name="LaButti K."/>
            <person name="Larrondo L.F."/>
            <person name="Lindquist E."/>
            <person name="Ling A."/>
            <person name="Lombard V."/>
            <person name="Lucas S."/>
            <person name="Lundell T."/>
            <person name="Martin R."/>
            <person name="McLaughlin D.J."/>
            <person name="Morgenstern I."/>
            <person name="Morin E."/>
            <person name="Murat C."/>
            <person name="Nagy L.G."/>
            <person name="Nolan M."/>
            <person name="Ohm R.A."/>
            <person name="Patyshakuliyeva A."/>
            <person name="Rokas A."/>
            <person name="Ruiz-Duenas F.J."/>
            <person name="Sabat G."/>
            <person name="Salamov A."/>
            <person name="Samejima M."/>
            <person name="Schmutz J."/>
            <person name="Slot J.C."/>
            <person name="St John F."/>
            <person name="Stenlid J."/>
            <person name="Sun H."/>
            <person name="Sun S."/>
            <person name="Syed K."/>
            <person name="Tsang A."/>
            <person name="Wiebenga A."/>
            <person name="Young D."/>
            <person name="Pisabarro A."/>
            <person name="Eastwood D.C."/>
            <person name="Martin F."/>
            <person name="Cullen D."/>
            <person name="Grigoriev I.V."/>
            <person name="Hibbett D.S."/>
        </authorList>
    </citation>
    <scope>NUCLEOTIDE SEQUENCE [LARGE SCALE GENOMIC DNA]</scope>
    <source>
        <strain evidence="4">RWD-64-598 SS2</strain>
    </source>
</reference>
<dbReference type="EMBL" id="JH711580">
    <property type="protein sequence ID" value="EIW79571.1"/>
    <property type="molecule type" value="Genomic_DNA"/>
</dbReference>
<feature type="compositionally biased region" description="Low complexity" evidence="1">
    <location>
        <begin position="377"/>
        <end position="401"/>
    </location>
</feature>
<dbReference type="RefSeq" id="XP_007769961.1">
    <property type="nucleotide sequence ID" value="XM_007771771.1"/>
</dbReference>
<name>A0A5M3MLV9_CONPW</name>
<feature type="compositionally biased region" description="Low complexity" evidence="1">
    <location>
        <begin position="632"/>
        <end position="645"/>
    </location>
</feature>
<evidence type="ECO:0000256" key="1">
    <source>
        <dbReference type="SAM" id="MobiDB-lite"/>
    </source>
</evidence>
<dbReference type="Proteomes" id="UP000053558">
    <property type="component" value="Unassembled WGS sequence"/>
</dbReference>
<feature type="compositionally biased region" description="Low complexity" evidence="1">
    <location>
        <begin position="317"/>
        <end position="332"/>
    </location>
</feature>
<dbReference type="AlphaFoldDB" id="A0A5M3MLV9"/>
<feature type="compositionally biased region" description="Acidic residues" evidence="1">
    <location>
        <begin position="263"/>
        <end position="273"/>
    </location>
</feature>
<feature type="compositionally biased region" description="Basic residues" evidence="1">
    <location>
        <begin position="694"/>
        <end position="703"/>
    </location>
</feature>
<feature type="compositionally biased region" description="Polar residues" evidence="1">
    <location>
        <begin position="935"/>
        <end position="972"/>
    </location>
</feature>
<feature type="compositionally biased region" description="Basic and acidic residues" evidence="1">
    <location>
        <begin position="291"/>
        <end position="309"/>
    </location>
</feature>
<organism evidence="3 4">
    <name type="scientific">Coniophora puteana (strain RWD-64-598)</name>
    <name type="common">Brown rot fungus</name>
    <dbReference type="NCBI Taxonomy" id="741705"/>
    <lineage>
        <taxon>Eukaryota</taxon>
        <taxon>Fungi</taxon>
        <taxon>Dikarya</taxon>
        <taxon>Basidiomycota</taxon>
        <taxon>Agaricomycotina</taxon>
        <taxon>Agaricomycetes</taxon>
        <taxon>Agaricomycetidae</taxon>
        <taxon>Boletales</taxon>
        <taxon>Coniophorineae</taxon>
        <taxon>Coniophoraceae</taxon>
        <taxon>Coniophora</taxon>
    </lineage>
</organism>
<dbReference type="KEGG" id="cput:CONPUDRAFT_166319"/>
<dbReference type="InterPro" id="IPR039931">
    <property type="entry name" value="EEIG1/2-like"/>
</dbReference>
<feature type="compositionally biased region" description="Low complexity" evidence="1">
    <location>
        <begin position="349"/>
        <end position="364"/>
    </location>
</feature>
<feature type="region of interest" description="Disordered" evidence="1">
    <location>
        <begin position="1"/>
        <end position="26"/>
    </location>
</feature>
<evidence type="ECO:0000259" key="2">
    <source>
        <dbReference type="PROSITE" id="PS51840"/>
    </source>
</evidence>
<dbReference type="PANTHER" id="PTHR21456:SF1">
    <property type="entry name" value="C2 NT-TYPE DOMAIN-CONTAINING PROTEIN"/>
    <property type="match status" value="1"/>
</dbReference>
<feature type="region of interest" description="Disordered" evidence="1">
    <location>
        <begin position="59"/>
        <end position="154"/>
    </location>
</feature>
<sequence>MNGQTVTEQLYTDKDALNDPELNGHALRPRSSTIRAKHLPHAPLSLPLDQSLPLTTIPTTTSLDTARPDATVHDLYQTPVTRSETTSTIRPTGHRANTFHTLLQTDTSSKKPKSKPNTDTSDARRPSSSHSTRSNRSTHSNYSNPDETPKPSAFLPRAFTLAPSSDYHVPPVPPLPTGSSAHVPPSSKPRFGLGQLLPKHALFLARVNIHQLSSVPLVSGEFGVRWRVKGVTNPSKAGFGKPKRTLKKSATAPAGQVTIEENALGEEEGEDAADAGLGQVSPRGSSSDGMSMRELEPGPGRHHDEHERGGSPSMSDAHSIAASTSTRSTSNSYGQGHGQGPGDPSPFMSIPSVVVSASSPISAPNSHPYRPPSSLHTVSTQRTASSATSSSAASSHTPGSTPGFRNLRHLYPGAPRSATAASLDSSVLALAADFFPTATRGGAQNSDKPSLVTSAPSLEEFASAKGHTLFGPLKDHAVEWEQTLNFVLQMGVKKGKDKGKEREDKVKAKDKGKGKEEKEVGELADCEARFVVMQRVVPGDPNAPSNPRLGAITLNLAQYVDAGSVTRRYLLRQSKTNAVLKVTIQLEHIGGETAYVAPPLPKGEILGGVAGLLDNDVYRTRPRDIYVGSTGGACSSSDGESLSASSGGGGTPSKSAFASFGELGHPSPAGGKDKTGGSAFWGGLGEWSKDVRAQRRKKKRRKQQRDAHGNAVRTRPFDLSRLPEVHGVRATERLVDALFNPVATTGTTVSPFTYYVGGSASEDEDDLHGADARSVVSVNNDGAGLGVGGDADGDGGTGSALEDAEIMDEHEKARWRFAASAEDLTYDADDNDDAVGDRLGPGEGDRRRRWWMVRNRSEDALSALFPADDASSFHTARTSTSRTSTSGQRPPSSLRRRKPAPGELDELSIYGGQRENGGGEENVGKRPWWRKMLRQNGTALESSTPSIHVQTPSISMPPSRPSTQSLAPPSLT</sequence>
<feature type="compositionally biased region" description="Polar residues" evidence="1">
    <location>
        <begin position="1"/>
        <end position="10"/>
    </location>
</feature>
<accession>A0A5M3MLV9</accession>
<feature type="domain" description="C2 NT-type" evidence="2">
    <location>
        <begin position="193"/>
        <end position="588"/>
    </location>
</feature>
<dbReference type="Pfam" id="PF10358">
    <property type="entry name" value="NT-C2"/>
    <property type="match status" value="1"/>
</dbReference>
<feature type="compositionally biased region" description="Low complexity" evidence="1">
    <location>
        <begin position="128"/>
        <end position="141"/>
    </location>
</feature>
<feature type="region of interest" description="Disordered" evidence="1">
    <location>
        <begin position="628"/>
        <end position="716"/>
    </location>
</feature>
<feature type="region of interest" description="Disordered" evidence="1">
    <location>
        <begin position="493"/>
        <end position="519"/>
    </location>
</feature>
<dbReference type="PROSITE" id="PS51840">
    <property type="entry name" value="C2_NT"/>
    <property type="match status" value="1"/>
</dbReference>
<dbReference type="OrthoDB" id="3365224at2759"/>
<comment type="caution">
    <text evidence="3">The sequence shown here is derived from an EMBL/GenBank/DDBJ whole genome shotgun (WGS) entry which is preliminary data.</text>
</comment>
<proteinExistence type="predicted"/>
<feature type="compositionally biased region" description="Basic and acidic residues" evidence="1">
    <location>
        <begin position="498"/>
        <end position="519"/>
    </location>
</feature>
<keyword evidence="4" id="KW-1185">Reference proteome</keyword>
<gene>
    <name evidence="3" type="ORF">CONPUDRAFT_166319</name>
</gene>
<feature type="region of interest" description="Disordered" evidence="1">
    <location>
        <begin position="232"/>
        <end position="411"/>
    </location>
</feature>
<protein>
    <recommendedName>
        <fullName evidence="2">C2 NT-type domain-containing protein</fullName>
    </recommendedName>
</protein>
<feature type="compositionally biased region" description="Low complexity" evidence="1">
    <location>
        <begin position="872"/>
        <end position="893"/>
    </location>
</feature>
<feature type="region of interest" description="Disordered" evidence="1">
    <location>
        <begin position="872"/>
        <end position="972"/>
    </location>
</feature>
<evidence type="ECO:0000313" key="3">
    <source>
        <dbReference type="EMBL" id="EIW79571.1"/>
    </source>
</evidence>
<dbReference type="GeneID" id="19205518"/>
<dbReference type="PANTHER" id="PTHR21456">
    <property type="entry name" value="FAMILY WITH SEQUENCE SIMILARITY 102"/>
    <property type="match status" value="1"/>
</dbReference>
<evidence type="ECO:0000313" key="4">
    <source>
        <dbReference type="Proteomes" id="UP000053558"/>
    </source>
</evidence>
<feature type="compositionally biased region" description="Polar residues" evidence="1">
    <location>
        <begin position="78"/>
        <end position="90"/>
    </location>
</feature>